<comment type="subcellular location">
    <subcellularLocation>
        <location evidence="1">Cell inner membrane</location>
        <topology evidence="1">Multi-pass membrane protein</topology>
    </subcellularLocation>
    <subcellularLocation>
        <location evidence="8">Cell membrane</location>
        <topology evidence="8">Multi-pass membrane protein</topology>
    </subcellularLocation>
</comment>
<feature type="transmembrane region" description="Helical" evidence="8">
    <location>
        <begin position="524"/>
        <end position="544"/>
    </location>
</feature>
<dbReference type="SUPFAM" id="SSF161098">
    <property type="entry name" value="MetI-like"/>
    <property type="match status" value="2"/>
</dbReference>
<evidence type="ECO:0000256" key="8">
    <source>
        <dbReference type="RuleBase" id="RU363032"/>
    </source>
</evidence>
<feature type="transmembrane region" description="Helical" evidence="8">
    <location>
        <begin position="95"/>
        <end position="119"/>
    </location>
</feature>
<dbReference type="PANTHER" id="PTHR43357">
    <property type="entry name" value="INNER MEMBRANE ABC TRANSPORTER PERMEASE PROTEIN YDCV"/>
    <property type="match status" value="1"/>
</dbReference>
<feature type="transmembrane region" description="Helical" evidence="8">
    <location>
        <begin position="14"/>
        <end position="37"/>
    </location>
</feature>
<comment type="caution">
    <text evidence="10">The sequence shown here is derived from an EMBL/GenBank/DDBJ whole genome shotgun (WGS) entry which is preliminary data.</text>
</comment>
<protein>
    <submittedName>
        <fullName evidence="10">Iron ABC transporter permease</fullName>
    </submittedName>
</protein>
<keyword evidence="11" id="KW-1185">Reference proteome</keyword>
<name>A0A7X2PAM0_9SPIO</name>
<feature type="transmembrane region" description="Helical" evidence="8">
    <location>
        <begin position="199"/>
        <end position="224"/>
    </location>
</feature>
<evidence type="ECO:0000256" key="1">
    <source>
        <dbReference type="ARBA" id="ARBA00004429"/>
    </source>
</evidence>
<evidence type="ECO:0000313" key="10">
    <source>
        <dbReference type="EMBL" id="MSU05394.1"/>
    </source>
</evidence>
<dbReference type="CDD" id="cd06261">
    <property type="entry name" value="TM_PBP2"/>
    <property type="match status" value="2"/>
</dbReference>
<dbReference type="InterPro" id="IPR035906">
    <property type="entry name" value="MetI-like_sf"/>
</dbReference>
<feature type="transmembrane region" description="Helical" evidence="8">
    <location>
        <begin position="396"/>
        <end position="416"/>
    </location>
</feature>
<dbReference type="AlphaFoldDB" id="A0A7X2PAM0"/>
<dbReference type="PROSITE" id="PS50928">
    <property type="entry name" value="ABC_TM1"/>
    <property type="match status" value="2"/>
</dbReference>
<keyword evidence="5 8" id="KW-0812">Transmembrane</keyword>
<evidence type="ECO:0000256" key="2">
    <source>
        <dbReference type="ARBA" id="ARBA00022448"/>
    </source>
</evidence>
<dbReference type="PANTHER" id="PTHR43357:SF4">
    <property type="entry name" value="INNER MEMBRANE ABC TRANSPORTER PERMEASE PROTEIN YDCV"/>
    <property type="match status" value="1"/>
</dbReference>
<evidence type="ECO:0000256" key="4">
    <source>
        <dbReference type="ARBA" id="ARBA00022519"/>
    </source>
</evidence>
<dbReference type="EMBL" id="VUNN01000001">
    <property type="protein sequence ID" value="MSU05394.1"/>
    <property type="molecule type" value="Genomic_DNA"/>
</dbReference>
<accession>A0A7X2PAM0</accession>
<dbReference type="Gene3D" id="1.10.3720.10">
    <property type="entry name" value="MetI-like"/>
    <property type="match status" value="2"/>
</dbReference>
<feature type="transmembrane region" description="Helical" evidence="8">
    <location>
        <begin position="356"/>
        <end position="376"/>
    </location>
</feature>
<keyword evidence="2 8" id="KW-0813">Transport</keyword>
<organism evidence="10 11">
    <name type="scientific">Bullifex porci</name>
    <dbReference type="NCBI Taxonomy" id="2606638"/>
    <lineage>
        <taxon>Bacteria</taxon>
        <taxon>Pseudomonadati</taxon>
        <taxon>Spirochaetota</taxon>
        <taxon>Spirochaetia</taxon>
        <taxon>Spirochaetales</taxon>
        <taxon>Spirochaetaceae</taxon>
        <taxon>Bullifex</taxon>
    </lineage>
</organism>
<feature type="domain" description="ABC transmembrane type-1" evidence="9">
    <location>
        <begin position="60"/>
        <end position="271"/>
    </location>
</feature>
<reference evidence="10 11" key="1">
    <citation type="submission" date="2019-08" db="EMBL/GenBank/DDBJ databases">
        <title>In-depth cultivation of the pig gut microbiome towards novel bacterial diversity and tailored functional studies.</title>
        <authorList>
            <person name="Wylensek D."/>
            <person name="Hitch T.C.A."/>
            <person name="Clavel T."/>
        </authorList>
    </citation>
    <scope>NUCLEOTIDE SEQUENCE [LARGE SCALE GENOMIC DNA]</scope>
    <source>
        <strain evidence="10 11">NM-380-WT-3C1</strain>
    </source>
</reference>
<dbReference type="GO" id="GO:0055085">
    <property type="term" value="P:transmembrane transport"/>
    <property type="evidence" value="ECO:0007669"/>
    <property type="project" value="InterPro"/>
</dbReference>
<proteinExistence type="inferred from homology"/>
<dbReference type="Proteomes" id="UP000460549">
    <property type="component" value="Unassembled WGS sequence"/>
</dbReference>
<comment type="similarity">
    <text evidence="8">Belongs to the binding-protein-dependent transport system permease family.</text>
</comment>
<evidence type="ECO:0000313" key="11">
    <source>
        <dbReference type="Proteomes" id="UP000460549"/>
    </source>
</evidence>
<feature type="transmembrane region" description="Helical" evidence="8">
    <location>
        <begin position="68"/>
        <end position="88"/>
    </location>
</feature>
<keyword evidence="3" id="KW-1003">Cell membrane</keyword>
<evidence type="ECO:0000256" key="7">
    <source>
        <dbReference type="ARBA" id="ARBA00023136"/>
    </source>
</evidence>
<gene>
    <name evidence="10" type="ORF">FYJ80_01155</name>
</gene>
<feature type="transmembrane region" description="Helical" evidence="8">
    <location>
        <begin position="292"/>
        <end position="310"/>
    </location>
</feature>
<feature type="transmembrane region" description="Helical" evidence="8">
    <location>
        <begin position="422"/>
        <end position="441"/>
    </location>
</feature>
<sequence>MVKTCRNYYKISSILARIILLIVFLLPLCFTLSRAFFTSEGFTLNLVKEAFTSSYNYKILAFTIEESVYSAIISILIALPGAILFSTYDFKGKKIILSLASLCFVLPSILVVLGFVIFYGNNGILNKILKAIFSSNEPVIKVLYSFKAIILAHAYLNFPIALTQLTTYMSNISKDQEYSSQLLGASKLKTFFSITLVRILPSLISSFLLIFLYCFTSFSIILILGGGPEFTTLEVEIYRTNNIVGNSTKAAALSVFALLYNIIIVVLCIIASKRVKTVEGVKRDHLRKVKSLSTKVILFIYITLLLIFILRPMLGVIYRSFVSTSNRLGTGFSFRSYQELFGIKTSVSSMKDAFKALLNSLIIGFSSAFFATLLSLKLSLYITRMKSSLGEICSMLPMMVSSVTVALGFTLVRAKIPVRGVFVSYIFIMLAHFVIILPFALRTILPAARAIDENILYSSYLLGASTRKASKSVEIPLLRNVVIKAFSFSFALSIGEINATMTLSEGKITTLPLLLYRLINSYNYQGACAVGSILILIALIVFFISELIGGKNGKTES</sequence>
<keyword evidence="6 8" id="KW-1133">Transmembrane helix</keyword>
<keyword evidence="7 8" id="KW-0472">Membrane</keyword>
<evidence type="ECO:0000256" key="5">
    <source>
        <dbReference type="ARBA" id="ARBA00022692"/>
    </source>
</evidence>
<dbReference type="RefSeq" id="WP_154424290.1">
    <property type="nucleotide sequence ID" value="NZ_VUNN01000001.1"/>
</dbReference>
<dbReference type="Pfam" id="PF00528">
    <property type="entry name" value="BPD_transp_1"/>
    <property type="match status" value="1"/>
</dbReference>
<keyword evidence="4" id="KW-0997">Cell inner membrane</keyword>
<feature type="transmembrane region" description="Helical" evidence="8">
    <location>
        <begin position="139"/>
        <end position="162"/>
    </location>
</feature>
<dbReference type="InterPro" id="IPR000515">
    <property type="entry name" value="MetI-like"/>
</dbReference>
<evidence type="ECO:0000256" key="6">
    <source>
        <dbReference type="ARBA" id="ARBA00022989"/>
    </source>
</evidence>
<evidence type="ECO:0000256" key="3">
    <source>
        <dbReference type="ARBA" id="ARBA00022475"/>
    </source>
</evidence>
<feature type="domain" description="ABC transmembrane type-1" evidence="9">
    <location>
        <begin position="357"/>
        <end position="545"/>
    </location>
</feature>
<dbReference type="GO" id="GO:0005886">
    <property type="term" value="C:plasma membrane"/>
    <property type="evidence" value="ECO:0007669"/>
    <property type="project" value="UniProtKB-SubCell"/>
</dbReference>
<feature type="transmembrane region" description="Helical" evidence="8">
    <location>
        <begin position="250"/>
        <end position="271"/>
    </location>
</feature>
<evidence type="ECO:0000259" key="9">
    <source>
        <dbReference type="PROSITE" id="PS50928"/>
    </source>
</evidence>